<evidence type="ECO:0000313" key="1">
    <source>
        <dbReference type="EMBL" id="PHV70206.1"/>
    </source>
</evidence>
<dbReference type="Proteomes" id="UP000224460">
    <property type="component" value="Unassembled WGS sequence"/>
</dbReference>
<evidence type="ECO:0000313" key="2">
    <source>
        <dbReference type="Proteomes" id="UP000224460"/>
    </source>
</evidence>
<sequence length="177" mass="19265">MNFLVVLSNWLIPVIILGIVVYGLLKNVNVYEAFIEGAAEGLKVVLNILPTLIGLMMAVAMLRTSGALNGLSQLIKPLLAWSHFPSEVIPVALMRSFSSSAATGLVLDLFKTHGPDSFIGRLVSIMFGCTETIFYTMSVYFMTVKIKDSRYTLAGALIASLIGIIASYQLTLWIFGL</sequence>
<proteinExistence type="predicted"/>
<accession>A0AC61DC24</accession>
<organism evidence="1 2">
    <name type="scientific">Sporanaerobium hydrogeniformans</name>
    <dbReference type="NCBI Taxonomy" id="3072179"/>
    <lineage>
        <taxon>Bacteria</taxon>
        <taxon>Bacillati</taxon>
        <taxon>Bacillota</taxon>
        <taxon>Clostridia</taxon>
        <taxon>Lachnospirales</taxon>
        <taxon>Lachnospiraceae</taxon>
        <taxon>Sporanaerobium</taxon>
    </lineage>
</organism>
<protein>
    <submittedName>
        <fullName evidence="1">Spore maturation protein</fullName>
    </submittedName>
</protein>
<gene>
    <name evidence="1" type="ORF">CS063_12060</name>
</gene>
<comment type="caution">
    <text evidence="1">The sequence shown here is derived from an EMBL/GenBank/DDBJ whole genome shotgun (WGS) entry which is preliminary data.</text>
</comment>
<reference evidence="1" key="1">
    <citation type="submission" date="2017-10" db="EMBL/GenBank/DDBJ databases">
        <title>Genome sequence of cellulolytic Lachnospiraceae bacterium XHS1971 isolated from hotspring sediment.</title>
        <authorList>
            <person name="Vasudevan G."/>
            <person name="Joshi A.J."/>
            <person name="Hivarkar S."/>
            <person name="Lanjekar V.B."/>
            <person name="Dhakephalkar P.K."/>
            <person name="Dagar S."/>
        </authorList>
    </citation>
    <scope>NUCLEOTIDE SEQUENCE</scope>
    <source>
        <strain evidence="1">XHS1971</strain>
    </source>
</reference>
<keyword evidence="2" id="KW-1185">Reference proteome</keyword>
<dbReference type="EMBL" id="PEDL01000013">
    <property type="protein sequence ID" value="PHV70206.1"/>
    <property type="molecule type" value="Genomic_DNA"/>
</dbReference>
<name>A0AC61DC24_9FIRM</name>